<evidence type="ECO:0000313" key="1">
    <source>
        <dbReference type="EMBL" id="ATV60668.1"/>
    </source>
</evidence>
<name>A0AAD0F1H1_9FUSO</name>
<keyword evidence="2" id="KW-1185">Reference proteome</keyword>
<accession>A0AAD0F1H1</accession>
<reference evidence="1 2" key="1">
    <citation type="submission" date="2017-11" db="EMBL/GenBank/DDBJ databases">
        <title>Genome sequencing of Fusobacterium periodonticum KCOM 1263.</title>
        <authorList>
            <person name="Kook J.-K."/>
            <person name="Park S.-N."/>
            <person name="Lim Y.K."/>
        </authorList>
    </citation>
    <scope>NUCLEOTIDE SEQUENCE [LARGE SCALE GENOMIC DNA]</scope>
    <source>
        <strain evidence="1 2">KCOM 1263</strain>
    </source>
</reference>
<dbReference type="GeneID" id="79799465"/>
<dbReference type="EMBL" id="CP024700">
    <property type="protein sequence ID" value="ATV60668.1"/>
    <property type="molecule type" value="Genomic_DNA"/>
</dbReference>
<dbReference type="Proteomes" id="UP000228552">
    <property type="component" value="Chromosome"/>
</dbReference>
<dbReference type="RefSeq" id="WP_099986424.1">
    <property type="nucleotide sequence ID" value="NZ_CAUUPV010000091.1"/>
</dbReference>
<evidence type="ECO:0000313" key="2">
    <source>
        <dbReference type="Proteomes" id="UP000228552"/>
    </source>
</evidence>
<organism evidence="1 2">
    <name type="scientific">Fusobacterium pseudoperiodonticum</name>
    <dbReference type="NCBI Taxonomy" id="2663009"/>
    <lineage>
        <taxon>Bacteria</taxon>
        <taxon>Fusobacteriati</taxon>
        <taxon>Fusobacteriota</taxon>
        <taxon>Fusobacteriia</taxon>
        <taxon>Fusobacteriales</taxon>
        <taxon>Fusobacteriaceae</taxon>
        <taxon>Fusobacterium</taxon>
    </lineage>
</organism>
<protein>
    <submittedName>
        <fullName evidence="1">Uncharacterized protein</fullName>
    </submittedName>
</protein>
<proteinExistence type="predicted"/>
<gene>
    <name evidence="1" type="ORF">CTM74_01665</name>
</gene>
<dbReference type="AlphaFoldDB" id="A0AAD0F1H1"/>
<sequence>MLSTDLFIEKFDTETLTDEDIRSIPSCFMDEQEPGGEPVWLPYENGYGFLVFCIASKMRFFIKVKSDNKVFELKYKLL</sequence>